<dbReference type="InterPro" id="IPR009282">
    <property type="entry name" value="DUF937"/>
</dbReference>
<evidence type="ECO:0000259" key="6">
    <source>
        <dbReference type="PROSITE" id="PS51123"/>
    </source>
</evidence>
<sequence length="431" mass="45098">MAINLIDLIKGQLSPEIVSQVSTHLGESNSNVSNAVSAFLPAIIGGMANNSGDSTLFSTLKSLASSDFVSQMTSGSDSVAGTIKSIISLIFGGKADTLVNTVSNFAGVSPASGHQLLDLVGGSSFGFLGKYITDNNLDQNQFTNLLNDQKGIVSGLLPAGLSLAGLGLGGAAAAATPTVEVPKPVVNKETEYVDSGAHVTKSGNVHTPPPNDNGGGGSILKWLLPLLLLLLAGWFLWKQCGKKGDTVPAGTTDSTAIVTDTVASSTTVDSTANGTTVQRESMVVTLPSGKTINAYKGGIEDQIVTFLKSDEYKNSTEAQLKDRWFNFDNLNFEFNSTKLTPESQVQLDNLKAILAEFPAANIKIGAYTDKKGDAATNLKLSKERATAVKTALGSAQVKEAEGYGSEFAKVPADASDKEREADRKTAIRFVK</sequence>
<keyword evidence="8" id="KW-1185">Reference proteome</keyword>
<evidence type="ECO:0000256" key="3">
    <source>
        <dbReference type="PROSITE-ProRule" id="PRU00473"/>
    </source>
</evidence>
<dbReference type="PRINTS" id="PR01021">
    <property type="entry name" value="OMPADOMAIN"/>
</dbReference>
<feature type="compositionally biased region" description="Basic and acidic residues" evidence="4">
    <location>
        <begin position="414"/>
        <end position="425"/>
    </location>
</feature>
<dbReference type="InterPro" id="IPR006665">
    <property type="entry name" value="OmpA-like"/>
</dbReference>
<protein>
    <recommendedName>
        <fullName evidence="6">OmpA-like domain-containing protein</fullName>
    </recommendedName>
</protein>
<gene>
    <name evidence="7" type="ORF">SAMN05660477_00050</name>
</gene>
<dbReference type="Gene3D" id="3.30.1330.60">
    <property type="entry name" value="OmpA-like domain"/>
    <property type="match status" value="1"/>
</dbReference>
<keyword evidence="5" id="KW-1133">Transmembrane helix</keyword>
<dbReference type="OrthoDB" id="9782229at2"/>
<keyword evidence="5" id="KW-0812">Transmembrane</keyword>
<dbReference type="PROSITE" id="PS51123">
    <property type="entry name" value="OMPA_2"/>
    <property type="match status" value="1"/>
</dbReference>
<dbReference type="GO" id="GO:0009279">
    <property type="term" value="C:cell outer membrane"/>
    <property type="evidence" value="ECO:0007669"/>
    <property type="project" value="UniProtKB-SubCell"/>
</dbReference>
<evidence type="ECO:0000256" key="4">
    <source>
        <dbReference type="SAM" id="MobiDB-lite"/>
    </source>
</evidence>
<dbReference type="InterPro" id="IPR050330">
    <property type="entry name" value="Bact_OuterMem_StrucFunc"/>
</dbReference>
<proteinExistence type="predicted"/>
<dbReference type="CDD" id="cd07185">
    <property type="entry name" value="OmpA_C-like"/>
    <property type="match status" value="1"/>
</dbReference>
<dbReference type="AlphaFoldDB" id="A0A1T5CGP4"/>
<dbReference type="InterPro" id="IPR036737">
    <property type="entry name" value="OmpA-like_sf"/>
</dbReference>
<evidence type="ECO:0000256" key="5">
    <source>
        <dbReference type="SAM" id="Phobius"/>
    </source>
</evidence>
<dbReference type="STRING" id="619805.SAMN05660477_00050"/>
<keyword evidence="2 3" id="KW-0472">Membrane</keyword>
<dbReference type="PANTHER" id="PTHR30329">
    <property type="entry name" value="STATOR ELEMENT OF FLAGELLAR MOTOR COMPLEX"/>
    <property type="match status" value="1"/>
</dbReference>
<evidence type="ECO:0000313" key="8">
    <source>
        <dbReference type="Proteomes" id="UP000191112"/>
    </source>
</evidence>
<dbReference type="InterPro" id="IPR006664">
    <property type="entry name" value="OMP_bac"/>
</dbReference>
<accession>A0A1T5CGP4</accession>
<dbReference type="Pfam" id="PF00691">
    <property type="entry name" value="OmpA"/>
    <property type="match status" value="1"/>
</dbReference>
<feature type="region of interest" description="Disordered" evidence="4">
    <location>
        <begin position="408"/>
        <end position="431"/>
    </location>
</feature>
<organism evidence="7 8">
    <name type="scientific">Soonwooa buanensis</name>
    <dbReference type="NCBI Taxonomy" id="619805"/>
    <lineage>
        <taxon>Bacteria</taxon>
        <taxon>Pseudomonadati</taxon>
        <taxon>Bacteroidota</taxon>
        <taxon>Flavobacteriia</taxon>
        <taxon>Flavobacteriales</taxon>
        <taxon>Weeksellaceae</taxon>
        <taxon>Chryseobacterium group</taxon>
        <taxon>Soonwooa</taxon>
    </lineage>
</organism>
<name>A0A1T5CGP4_9FLAO</name>
<dbReference type="EMBL" id="FUYZ01000001">
    <property type="protein sequence ID" value="SKB58617.1"/>
    <property type="molecule type" value="Genomic_DNA"/>
</dbReference>
<dbReference type="Pfam" id="PF06078">
    <property type="entry name" value="DUF937"/>
    <property type="match status" value="1"/>
</dbReference>
<comment type="subcellular location">
    <subcellularLocation>
        <location evidence="1">Cell outer membrane</location>
    </subcellularLocation>
</comment>
<evidence type="ECO:0000256" key="1">
    <source>
        <dbReference type="ARBA" id="ARBA00004442"/>
    </source>
</evidence>
<dbReference type="RefSeq" id="WP_079665391.1">
    <property type="nucleotide sequence ID" value="NZ_FUYZ01000001.1"/>
</dbReference>
<dbReference type="PANTHER" id="PTHR30329:SF17">
    <property type="entry name" value="LIPOPROTEIN YFIB-RELATED"/>
    <property type="match status" value="1"/>
</dbReference>
<reference evidence="7 8" key="1">
    <citation type="submission" date="2017-02" db="EMBL/GenBank/DDBJ databases">
        <authorList>
            <person name="Peterson S.W."/>
        </authorList>
    </citation>
    <scope>NUCLEOTIDE SEQUENCE [LARGE SCALE GENOMIC DNA]</scope>
    <source>
        <strain evidence="7 8">DSM 22323</strain>
    </source>
</reference>
<feature type="domain" description="OmpA-like" evidence="6">
    <location>
        <begin position="319"/>
        <end position="431"/>
    </location>
</feature>
<evidence type="ECO:0000313" key="7">
    <source>
        <dbReference type="EMBL" id="SKB58617.1"/>
    </source>
</evidence>
<dbReference type="SUPFAM" id="SSF103088">
    <property type="entry name" value="OmpA-like"/>
    <property type="match status" value="1"/>
</dbReference>
<evidence type="ECO:0000256" key="2">
    <source>
        <dbReference type="ARBA" id="ARBA00023136"/>
    </source>
</evidence>
<feature type="transmembrane region" description="Helical" evidence="5">
    <location>
        <begin position="219"/>
        <end position="237"/>
    </location>
</feature>
<dbReference type="Proteomes" id="UP000191112">
    <property type="component" value="Unassembled WGS sequence"/>
</dbReference>